<protein>
    <submittedName>
        <fullName evidence="1">Uncharacterized protein</fullName>
    </submittedName>
</protein>
<gene>
    <name evidence="1" type="ORF">MST27_19935</name>
</gene>
<keyword evidence="2" id="KW-1185">Reference proteome</keyword>
<dbReference type="RefSeq" id="WP_243607668.1">
    <property type="nucleotide sequence ID" value="NZ_JALGRD010000012.1"/>
</dbReference>
<organism evidence="1 2">
    <name type="scientific">Stutzerimonas marianensis</name>
    <dbReference type="NCBI Taxonomy" id="2929513"/>
    <lineage>
        <taxon>Bacteria</taxon>
        <taxon>Pseudomonadati</taxon>
        <taxon>Pseudomonadota</taxon>
        <taxon>Gammaproteobacteria</taxon>
        <taxon>Pseudomonadales</taxon>
        <taxon>Pseudomonadaceae</taxon>
        <taxon>Stutzerimonas</taxon>
    </lineage>
</organism>
<accession>A0A9X1W6T8</accession>
<dbReference type="AlphaFoldDB" id="A0A9X1W6T8"/>
<proteinExistence type="predicted"/>
<name>A0A9X1W6T8_9GAMM</name>
<sequence length="116" mass="12714">MGSLIHVLESAIELVSLPDNDFCWSSWESEQEAKQEMLALIGSVKAGVSPEKLKISVLFAPTGPLQEVSMSSGWADAYLKLQTDTMKLKVFCGERLTRRSNRSLRSLGQAKACPLA</sequence>
<evidence type="ECO:0000313" key="2">
    <source>
        <dbReference type="Proteomes" id="UP001139682"/>
    </source>
</evidence>
<dbReference type="EMBL" id="JALGRD010000012">
    <property type="protein sequence ID" value="MCJ0975643.1"/>
    <property type="molecule type" value="Genomic_DNA"/>
</dbReference>
<comment type="caution">
    <text evidence="1">The sequence shown here is derived from an EMBL/GenBank/DDBJ whole genome shotgun (WGS) entry which is preliminary data.</text>
</comment>
<evidence type="ECO:0000313" key="1">
    <source>
        <dbReference type="EMBL" id="MCJ0975643.1"/>
    </source>
</evidence>
<reference evidence="1" key="1">
    <citation type="submission" date="2022-03" db="EMBL/GenBank/DDBJ databases">
        <title>Pseudomonas marianensis sp. nov., a marine bacterium isolated from deep-sea sediments of the Mariana Trench.</title>
        <authorList>
            <person name="Wei Y."/>
        </authorList>
    </citation>
    <scope>NUCLEOTIDE SEQUENCE</scope>
    <source>
        <strain evidence="1">PS1</strain>
    </source>
</reference>
<dbReference type="Proteomes" id="UP001139682">
    <property type="component" value="Unassembled WGS sequence"/>
</dbReference>